<dbReference type="Proteomes" id="UP000283269">
    <property type="component" value="Unassembled WGS sequence"/>
</dbReference>
<organism evidence="2 3">
    <name type="scientific">Psilocybe cyanescens</name>
    <dbReference type="NCBI Taxonomy" id="93625"/>
    <lineage>
        <taxon>Eukaryota</taxon>
        <taxon>Fungi</taxon>
        <taxon>Dikarya</taxon>
        <taxon>Basidiomycota</taxon>
        <taxon>Agaricomycotina</taxon>
        <taxon>Agaricomycetes</taxon>
        <taxon>Agaricomycetidae</taxon>
        <taxon>Agaricales</taxon>
        <taxon>Agaricineae</taxon>
        <taxon>Strophariaceae</taxon>
        <taxon>Psilocybe</taxon>
    </lineage>
</organism>
<keyword evidence="3" id="KW-1185">Reference proteome</keyword>
<protein>
    <recommendedName>
        <fullName evidence="4">DUF659 domain-containing protein</fullName>
    </recommendedName>
</protein>
<dbReference type="STRING" id="93625.A0A409W9K8"/>
<evidence type="ECO:0000313" key="3">
    <source>
        <dbReference type="Proteomes" id="UP000283269"/>
    </source>
</evidence>
<dbReference type="InParanoid" id="A0A409W9K8"/>
<evidence type="ECO:0008006" key="4">
    <source>
        <dbReference type="Google" id="ProtNLM"/>
    </source>
</evidence>
<name>A0A409W9K8_PSICY</name>
<dbReference type="OrthoDB" id="2423954at2759"/>
<dbReference type="AlphaFoldDB" id="A0A409W9K8"/>
<feature type="compositionally biased region" description="Low complexity" evidence="1">
    <location>
        <begin position="215"/>
        <end position="233"/>
    </location>
</feature>
<evidence type="ECO:0000313" key="2">
    <source>
        <dbReference type="EMBL" id="PPQ75178.1"/>
    </source>
</evidence>
<feature type="compositionally biased region" description="Polar residues" evidence="1">
    <location>
        <begin position="203"/>
        <end position="212"/>
    </location>
</feature>
<sequence length="380" mass="41714">MAPQGKGSGKCSWIRDYFYDHPTRADESHYFGSKKTGKTKVYCRLCFDDALRQLNESDRAAVASGTLAQVRTEETLTDQLWSANTSHVRSSQTIGLVNHLLQCPFQSPHVRGLAQEQKNKYSTTTKSPGRTQNYALPPGFAITPPENIFMSSGSFPQSFSVAGPSNTQHPAFISLNSPPNQMSKLPDASARYHPYLPNLSHIPPSTASSSDHFISRGSGSSDSVAPSDSISAVGSINRFSQPPTRPSSHASGLGLRRRGSYAPAISPDMIVPAWSSARKKQFEHRVLRLTASAGFALSWVENPEWLRLCEEFIPAAPRISQKVLTKHILCEVVAEFRAEIKKKTKGKEVTLQEDGWTGLNNHHLVAFMITANKKVCGAFT</sequence>
<accession>A0A409W9K8</accession>
<evidence type="ECO:0000256" key="1">
    <source>
        <dbReference type="SAM" id="MobiDB-lite"/>
    </source>
</evidence>
<comment type="caution">
    <text evidence="2">The sequence shown here is derived from an EMBL/GenBank/DDBJ whole genome shotgun (WGS) entry which is preliminary data.</text>
</comment>
<feature type="compositionally biased region" description="Polar residues" evidence="1">
    <location>
        <begin position="237"/>
        <end position="250"/>
    </location>
</feature>
<proteinExistence type="predicted"/>
<feature type="region of interest" description="Disordered" evidence="1">
    <location>
        <begin position="203"/>
        <end position="255"/>
    </location>
</feature>
<reference evidence="2 3" key="1">
    <citation type="journal article" date="2018" name="Evol. Lett.">
        <title>Horizontal gene cluster transfer increased hallucinogenic mushroom diversity.</title>
        <authorList>
            <person name="Reynolds H.T."/>
            <person name="Vijayakumar V."/>
            <person name="Gluck-Thaler E."/>
            <person name="Korotkin H.B."/>
            <person name="Matheny P.B."/>
            <person name="Slot J.C."/>
        </authorList>
    </citation>
    <scope>NUCLEOTIDE SEQUENCE [LARGE SCALE GENOMIC DNA]</scope>
    <source>
        <strain evidence="2 3">2631</strain>
    </source>
</reference>
<dbReference type="EMBL" id="NHYD01003639">
    <property type="protein sequence ID" value="PPQ75178.1"/>
    <property type="molecule type" value="Genomic_DNA"/>
</dbReference>
<gene>
    <name evidence="2" type="ORF">CVT25_013301</name>
</gene>